<organism evidence="1">
    <name type="scientific">Anguilla anguilla</name>
    <name type="common">European freshwater eel</name>
    <name type="synonym">Muraena anguilla</name>
    <dbReference type="NCBI Taxonomy" id="7936"/>
    <lineage>
        <taxon>Eukaryota</taxon>
        <taxon>Metazoa</taxon>
        <taxon>Chordata</taxon>
        <taxon>Craniata</taxon>
        <taxon>Vertebrata</taxon>
        <taxon>Euteleostomi</taxon>
        <taxon>Actinopterygii</taxon>
        <taxon>Neopterygii</taxon>
        <taxon>Teleostei</taxon>
        <taxon>Anguilliformes</taxon>
        <taxon>Anguillidae</taxon>
        <taxon>Anguilla</taxon>
    </lineage>
</organism>
<protein>
    <submittedName>
        <fullName evidence="1">Uncharacterized protein</fullName>
    </submittedName>
</protein>
<proteinExistence type="predicted"/>
<accession>A0A0E9XJ77</accession>
<sequence length="29" mass="3226">MLYKIAFAIKTPSALRTAERFLPGVNSVM</sequence>
<name>A0A0E9XJ77_ANGAN</name>
<evidence type="ECO:0000313" key="1">
    <source>
        <dbReference type="EMBL" id="JAI02773.1"/>
    </source>
</evidence>
<dbReference type="EMBL" id="GBXM01005805">
    <property type="protein sequence ID" value="JAI02773.1"/>
    <property type="molecule type" value="Transcribed_RNA"/>
</dbReference>
<reference evidence="1" key="1">
    <citation type="submission" date="2014-11" db="EMBL/GenBank/DDBJ databases">
        <authorList>
            <person name="Amaro Gonzalez C."/>
        </authorList>
    </citation>
    <scope>NUCLEOTIDE SEQUENCE</scope>
</reference>
<dbReference type="AlphaFoldDB" id="A0A0E9XJ77"/>
<reference evidence="1" key="2">
    <citation type="journal article" date="2015" name="Fish Shellfish Immunol.">
        <title>Early steps in the European eel (Anguilla anguilla)-Vibrio vulnificus interaction in the gills: Role of the RtxA13 toxin.</title>
        <authorList>
            <person name="Callol A."/>
            <person name="Pajuelo D."/>
            <person name="Ebbesson L."/>
            <person name="Teles M."/>
            <person name="MacKenzie S."/>
            <person name="Amaro C."/>
        </authorList>
    </citation>
    <scope>NUCLEOTIDE SEQUENCE</scope>
</reference>